<dbReference type="AlphaFoldDB" id="A0A4U1GN25"/>
<dbReference type="RefSeq" id="WP_136878937.1">
    <property type="nucleotide sequence ID" value="NZ_SWDX01000001.1"/>
</dbReference>
<dbReference type="EMBL" id="SWDX01000001">
    <property type="protein sequence ID" value="TKC65434.1"/>
    <property type="molecule type" value="Genomic_DNA"/>
</dbReference>
<organism evidence="4 5">
    <name type="scientific">Pedobacter hiemivivus</name>
    <dbReference type="NCBI Taxonomy" id="2530454"/>
    <lineage>
        <taxon>Bacteria</taxon>
        <taxon>Pseudomonadati</taxon>
        <taxon>Bacteroidota</taxon>
        <taxon>Sphingobacteriia</taxon>
        <taxon>Sphingobacteriales</taxon>
        <taxon>Sphingobacteriaceae</taxon>
        <taxon>Pedobacter</taxon>
    </lineage>
</organism>
<proteinExistence type="predicted"/>
<evidence type="ECO:0000313" key="5">
    <source>
        <dbReference type="Proteomes" id="UP000309594"/>
    </source>
</evidence>
<dbReference type="PIRSF" id="PIRSF018266">
    <property type="entry name" value="FecR"/>
    <property type="match status" value="1"/>
</dbReference>
<evidence type="ECO:0000313" key="4">
    <source>
        <dbReference type="EMBL" id="TKC65434.1"/>
    </source>
</evidence>
<feature type="domain" description="Protein FecR C-terminal" evidence="3">
    <location>
        <begin position="300"/>
        <end position="367"/>
    </location>
</feature>
<feature type="domain" description="FecR protein" evidence="2">
    <location>
        <begin position="160"/>
        <end position="255"/>
    </location>
</feature>
<reference evidence="4 5" key="1">
    <citation type="submission" date="2019-04" db="EMBL/GenBank/DDBJ databases">
        <title>Pedobacter sp. RP-1-16 sp. nov., isolated from Arctic soil.</title>
        <authorList>
            <person name="Dahal R.H."/>
            <person name="Kim D.-U."/>
        </authorList>
    </citation>
    <scope>NUCLEOTIDE SEQUENCE [LARGE SCALE GENOMIC DNA]</scope>
    <source>
        <strain evidence="4 5">RP-1-16</strain>
    </source>
</reference>
<dbReference type="Gene3D" id="2.60.120.1440">
    <property type="match status" value="1"/>
</dbReference>
<dbReference type="Gene3D" id="3.55.50.30">
    <property type="match status" value="1"/>
</dbReference>
<dbReference type="PANTHER" id="PTHR30273">
    <property type="entry name" value="PERIPLASMIC SIGNAL SENSOR AND SIGMA FACTOR ACTIVATOR FECR-RELATED"/>
    <property type="match status" value="1"/>
</dbReference>
<keyword evidence="1" id="KW-0812">Transmembrane</keyword>
<dbReference type="InterPro" id="IPR012373">
    <property type="entry name" value="Ferrdict_sens_TM"/>
</dbReference>
<dbReference type="PANTHER" id="PTHR30273:SF2">
    <property type="entry name" value="PROTEIN FECR"/>
    <property type="match status" value="1"/>
</dbReference>
<evidence type="ECO:0000256" key="1">
    <source>
        <dbReference type="SAM" id="Phobius"/>
    </source>
</evidence>
<dbReference type="Proteomes" id="UP000309594">
    <property type="component" value="Unassembled WGS sequence"/>
</dbReference>
<dbReference type="InterPro" id="IPR032508">
    <property type="entry name" value="FecR_C"/>
</dbReference>
<evidence type="ECO:0000259" key="3">
    <source>
        <dbReference type="Pfam" id="PF16344"/>
    </source>
</evidence>
<dbReference type="Pfam" id="PF16344">
    <property type="entry name" value="FecR_C"/>
    <property type="match status" value="1"/>
</dbReference>
<sequence>MEEKDFYQTLIQRYLDKQLTDDELEVFIDLTRSGKLDAQFDAVMDRELNSIVSADLKQPKTRKLWFPLAAAASILLIVTAGTFFLFLQKNNAVVNQDIDPGSYKAVLTLADGRKIALTDATNGKLAMQAGIEITKTADGQLIYQVKEAEQKTANATLFNTISTPRGGQYQINLPDGTKIWLNSESKLKYPASFANLKQRKVELIGEAYFEVAKNKALPFLVLSKQQEVEVLGTHFNINSYDNELVVKTTLLEGSVWVRTTNNASVNKVIKPGEQSVLRSGQLLVNTVNTESEIAWKEGIFNFEDENIQSIMRKLERWYDIDVTYKGAITTTTFGGKISIHRPLSKALKLLESTGDVHFKIEGRRITVMQ</sequence>
<comment type="caution">
    <text evidence="4">The sequence shown here is derived from an EMBL/GenBank/DDBJ whole genome shotgun (WGS) entry which is preliminary data.</text>
</comment>
<gene>
    <name evidence="4" type="ORF">FBD94_02455</name>
</gene>
<dbReference type="InterPro" id="IPR006860">
    <property type="entry name" value="FecR"/>
</dbReference>
<evidence type="ECO:0000259" key="2">
    <source>
        <dbReference type="Pfam" id="PF04773"/>
    </source>
</evidence>
<dbReference type="GO" id="GO:0016989">
    <property type="term" value="F:sigma factor antagonist activity"/>
    <property type="evidence" value="ECO:0007669"/>
    <property type="project" value="TreeGrafter"/>
</dbReference>
<keyword evidence="1" id="KW-0472">Membrane</keyword>
<feature type="transmembrane region" description="Helical" evidence="1">
    <location>
        <begin position="64"/>
        <end position="87"/>
    </location>
</feature>
<dbReference type="FunFam" id="2.60.120.1440:FF:000001">
    <property type="entry name" value="Putative anti-sigma factor"/>
    <property type="match status" value="1"/>
</dbReference>
<dbReference type="Pfam" id="PF04773">
    <property type="entry name" value="FecR"/>
    <property type="match status" value="1"/>
</dbReference>
<keyword evidence="1" id="KW-1133">Transmembrane helix</keyword>
<accession>A0A4U1GN25</accession>
<name>A0A4U1GN25_9SPHI</name>
<protein>
    <submittedName>
        <fullName evidence="4">DUF4974 domain-containing protein</fullName>
    </submittedName>
</protein>